<feature type="compositionally biased region" description="Basic and acidic residues" evidence="1">
    <location>
        <begin position="20"/>
        <end position="47"/>
    </location>
</feature>
<feature type="region of interest" description="Disordered" evidence="1">
    <location>
        <begin position="626"/>
        <end position="696"/>
    </location>
</feature>
<feature type="region of interest" description="Disordered" evidence="1">
    <location>
        <begin position="1"/>
        <end position="65"/>
    </location>
</feature>
<dbReference type="GO" id="GO:0005096">
    <property type="term" value="F:GTPase activator activity"/>
    <property type="evidence" value="ECO:0007669"/>
    <property type="project" value="InterPro"/>
</dbReference>
<dbReference type="PANTHER" id="PTHR21422:SF10">
    <property type="entry name" value="RAB3 GTPASE-ACTIVATING PROTEIN CATALYTIC SUBUNIT"/>
    <property type="match status" value="1"/>
</dbReference>
<accession>A0A8K0HJ69</accession>
<dbReference type="Pfam" id="PF13890">
    <property type="entry name" value="Rab3-GTPase_cat"/>
    <property type="match status" value="1"/>
</dbReference>
<evidence type="ECO:0000313" key="3">
    <source>
        <dbReference type="EMBL" id="KAF3453431.1"/>
    </source>
</evidence>
<organism evidence="3 4">
    <name type="scientific">Rhamnella rubrinervis</name>
    <dbReference type="NCBI Taxonomy" id="2594499"/>
    <lineage>
        <taxon>Eukaryota</taxon>
        <taxon>Viridiplantae</taxon>
        <taxon>Streptophyta</taxon>
        <taxon>Embryophyta</taxon>
        <taxon>Tracheophyta</taxon>
        <taxon>Spermatophyta</taxon>
        <taxon>Magnoliopsida</taxon>
        <taxon>eudicotyledons</taxon>
        <taxon>Gunneridae</taxon>
        <taxon>Pentapetalae</taxon>
        <taxon>rosids</taxon>
        <taxon>fabids</taxon>
        <taxon>Rosales</taxon>
        <taxon>Rhamnaceae</taxon>
        <taxon>rhamnoid group</taxon>
        <taxon>Rhamneae</taxon>
        <taxon>Rhamnella</taxon>
    </lineage>
</organism>
<dbReference type="InterPro" id="IPR045700">
    <property type="entry name" value="Rab3GAP1"/>
</dbReference>
<reference evidence="3" key="1">
    <citation type="submission" date="2020-03" db="EMBL/GenBank/DDBJ databases">
        <title>A high-quality chromosome-level genome assembly of a woody plant with both climbing and erect habits, Rhamnella rubrinervis.</title>
        <authorList>
            <person name="Lu Z."/>
            <person name="Yang Y."/>
            <person name="Zhu X."/>
            <person name="Sun Y."/>
        </authorList>
    </citation>
    <scope>NUCLEOTIDE SEQUENCE</scope>
    <source>
        <strain evidence="3">BYM</strain>
        <tissue evidence="3">Leaf</tissue>
    </source>
</reference>
<feature type="domain" description="Rab3GAP catalytic subunit conserved" evidence="2">
    <location>
        <begin position="370"/>
        <end position="522"/>
    </location>
</feature>
<dbReference type="PANTHER" id="PTHR21422">
    <property type="entry name" value="RAB3 GTPASE-ACTIVATING PROTEIN CATALYTIC SUBUNIT"/>
    <property type="match status" value="1"/>
</dbReference>
<name>A0A8K0HJ69_9ROSA</name>
<dbReference type="OrthoDB" id="5391403at2759"/>
<dbReference type="EMBL" id="VOIH02000002">
    <property type="protein sequence ID" value="KAF3453431.1"/>
    <property type="molecule type" value="Genomic_DNA"/>
</dbReference>
<dbReference type="Proteomes" id="UP000796880">
    <property type="component" value="Unassembled WGS sequence"/>
</dbReference>
<feature type="compositionally biased region" description="Basic and acidic residues" evidence="1">
    <location>
        <begin position="629"/>
        <end position="646"/>
    </location>
</feature>
<dbReference type="InterPro" id="IPR026147">
    <property type="entry name" value="Rab3GAP1_conserved"/>
</dbReference>
<evidence type="ECO:0000313" key="4">
    <source>
        <dbReference type="Proteomes" id="UP000796880"/>
    </source>
</evidence>
<dbReference type="AlphaFoldDB" id="A0A8K0HJ69"/>
<comment type="caution">
    <text evidence="3">The sequence shown here is derived from an EMBL/GenBank/DDBJ whole genome shotgun (WGS) entry which is preliminary data.</text>
</comment>
<protein>
    <recommendedName>
        <fullName evidence="2">Rab3GAP catalytic subunit conserved domain-containing protein</fullName>
    </recommendedName>
</protein>
<evidence type="ECO:0000256" key="1">
    <source>
        <dbReference type="SAM" id="MobiDB-lite"/>
    </source>
</evidence>
<keyword evidence="4" id="KW-1185">Reference proteome</keyword>
<feature type="compositionally biased region" description="Polar residues" evidence="1">
    <location>
        <begin position="647"/>
        <end position="656"/>
    </location>
</feature>
<proteinExistence type="predicted"/>
<gene>
    <name evidence="3" type="ORF">FNV43_RR03871</name>
</gene>
<sequence>MEATSFVSKARTAFHSAAAKAERVFSDLKPDRDSDKSPPKDLIKQAEDESPTNEGESKGVKTLRWRRSAQITTKQDWQDKLRNIGKGRKAVEDTEKSGNSDMSVPFYDDNLYLLNMKNDLEAKAAEAIPTVEGLAAASTGNIPPLSVIKQLAIAVEAGKKSKSMKDFLASSRGSSPVRERASLSLLAVKSLVLRDKDDKLTSEFGKDENVLSLIRSLFDADGNFLRREISSGSEAIMVTSFPRDIHGAPPESLVVKLAEVIGNFRTLRKMALFWCRIVAELRRLWSEEQYIPSIPLDEVPDLNSCLLYQRLQVINCCVSRKMRRTIATQSLDFVISEGSSSTEESTASKDIIPESPLLYARMSNGELVLRLGANRPSGDLTMLETGEPVYSPVTQEGPLLTEDLIKETEEFVLRTGSVGAGCSQLLSDMQAFKAANPGCILEDFVRWHSPPDWTEAEVTDGAKETSDNGDLLCTRGQLSSRMQKEGNLWRELWETSKPVPAVKQAPLFDEDLAVEGILDNLEEISPSELFLQLFVSLLGLGFVVAEAKLSTKSDVAKLFYECKGFVMSTCQSSTLIEKVDDLCQVYETVEIMLGNPEEVLNTMKQPEDTTSAAGEIKRRLKRLNLNFGGKDRNSGKPASKEQKNSEENPSSGQPFSSFFDGKSSLFSKKPPKPETLTPAGKSPYPLPPDESDWTMV</sequence>
<evidence type="ECO:0000259" key="2">
    <source>
        <dbReference type="Pfam" id="PF13890"/>
    </source>
</evidence>